<comment type="catalytic activity">
    <reaction evidence="1">
        <text>a ribonucleoside 5'-phosphate + H2O = a ribonucleoside + phosphate</text>
        <dbReference type="Rhea" id="RHEA:12484"/>
        <dbReference type="ChEBI" id="CHEBI:15377"/>
        <dbReference type="ChEBI" id="CHEBI:18254"/>
        <dbReference type="ChEBI" id="CHEBI:43474"/>
        <dbReference type="ChEBI" id="CHEBI:58043"/>
        <dbReference type="EC" id="3.1.3.5"/>
    </reaction>
</comment>
<proteinExistence type="inferred from homology"/>
<keyword evidence="4" id="KW-0479">Metal-binding</keyword>
<keyword evidence="5" id="KW-0547">Nucleotide-binding</keyword>
<keyword evidence="10" id="KW-1185">Reference proteome</keyword>
<sequence length="180" mass="19700">MPLEDKVPLMVEWWSAAHELLVEQGIQRKLLAGAVSQSGAKLRGGYGEFFGRLKRCDVPVLIFSAGLGDVLLEILKHNNVLSSNLSIRANFMHFSEEGLLQGFKEPLIHTFNKGEGHLASPTHTAHDRPNVLLLGDSLGDVSMADNLTNVMNVLRIGFLNDKVSPVFCSRGKESGLLLLV</sequence>
<dbReference type="GO" id="GO:0009117">
    <property type="term" value="P:nucleotide metabolic process"/>
    <property type="evidence" value="ECO:0007669"/>
    <property type="project" value="UniProtKB-KW"/>
</dbReference>
<dbReference type="Pfam" id="PF05822">
    <property type="entry name" value="UMPH-1"/>
    <property type="match status" value="1"/>
</dbReference>
<comment type="similarity">
    <text evidence="2">Belongs to the pyrimidine 5'-nucleotidase family.</text>
</comment>
<dbReference type="GO" id="GO:0005737">
    <property type="term" value="C:cytoplasm"/>
    <property type="evidence" value="ECO:0007669"/>
    <property type="project" value="InterPro"/>
</dbReference>
<dbReference type="Proteomes" id="UP000823561">
    <property type="component" value="Chromosome 6"/>
</dbReference>
<name>A0AAV6H1D6_9TELE</name>
<dbReference type="EC" id="3.1.3.5" evidence="3"/>
<dbReference type="GO" id="GO:0008253">
    <property type="term" value="F:5'-nucleotidase activity"/>
    <property type="evidence" value="ECO:0007669"/>
    <property type="project" value="UniProtKB-EC"/>
</dbReference>
<evidence type="ECO:0000256" key="7">
    <source>
        <dbReference type="ARBA" id="ARBA00022842"/>
    </source>
</evidence>
<reference evidence="9" key="1">
    <citation type="submission" date="2020-10" db="EMBL/GenBank/DDBJ databases">
        <title>Chromosome-scale genome assembly of the Allis shad, Alosa alosa.</title>
        <authorList>
            <person name="Margot Z."/>
            <person name="Christophe K."/>
            <person name="Cabau C."/>
            <person name="Louis A."/>
            <person name="Berthelot C."/>
            <person name="Parey E."/>
            <person name="Roest Crollius H."/>
            <person name="Montfort J."/>
            <person name="Robinson-Rechavi M."/>
            <person name="Bucao C."/>
            <person name="Bouchez O."/>
            <person name="Gislard M."/>
            <person name="Lluch J."/>
            <person name="Milhes M."/>
            <person name="Lampietro C."/>
            <person name="Lopez Roques C."/>
            <person name="Donnadieu C."/>
            <person name="Braasch I."/>
            <person name="Desvignes T."/>
            <person name="Postlethwait J."/>
            <person name="Bobe J."/>
            <person name="Guiguen Y."/>
        </authorList>
    </citation>
    <scope>NUCLEOTIDE SEQUENCE</scope>
    <source>
        <strain evidence="9">M-15738</strain>
        <tissue evidence="9">Blood</tissue>
    </source>
</reference>
<evidence type="ECO:0000256" key="3">
    <source>
        <dbReference type="ARBA" id="ARBA00012643"/>
    </source>
</evidence>
<dbReference type="InterPro" id="IPR023214">
    <property type="entry name" value="HAD_sf"/>
</dbReference>
<dbReference type="EMBL" id="JADWDJ010000006">
    <property type="protein sequence ID" value="KAG5280434.1"/>
    <property type="molecule type" value="Genomic_DNA"/>
</dbReference>
<evidence type="ECO:0000313" key="10">
    <source>
        <dbReference type="Proteomes" id="UP000823561"/>
    </source>
</evidence>
<evidence type="ECO:0000256" key="5">
    <source>
        <dbReference type="ARBA" id="ARBA00022741"/>
    </source>
</evidence>
<dbReference type="SUPFAM" id="SSF56784">
    <property type="entry name" value="HAD-like"/>
    <property type="match status" value="1"/>
</dbReference>
<dbReference type="GO" id="GO:0000287">
    <property type="term" value="F:magnesium ion binding"/>
    <property type="evidence" value="ECO:0007669"/>
    <property type="project" value="InterPro"/>
</dbReference>
<accession>A0AAV6H1D6</accession>
<comment type="caution">
    <text evidence="9">The sequence shown here is derived from an EMBL/GenBank/DDBJ whole genome shotgun (WGS) entry which is preliminary data.</text>
</comment>
<evidence type="ECO:0000256" key="6">
    <source>
        <dbReference type="ARBA" id="ARBA00022801"/>
    </source>
</evidence>
<evidence type="ECO:0000256" key="8">
    <source>
        <dbReference type="ARBA" id="ARBA00023080"/>
    </source>
</evidence>
<organism evidence="9 10">
    <name type="scientific">Alosa alosa</name>
    <name type="common">allis shad</name>
    <dbReference type="NCBI Taxonomy" id="278164"/>
    <lineage>
        <taxon>Eukaryota</taxon>
        <taxon>Metazoa</taxon>
        <taxon>Chordata</taxon>
        <taxon>Craniata</taxon>
        <taxon>Vertebrata</taxon>
        <taxon>Euteleostomi</taxon>
        <taxon>Actinopterygii</taxon>
        <taxon>Neopterygii</taxon>
        <taxon>Teleostei</taxon>
        <taxon>Clupei</taxon>
        <taxon>Clupeiformes</taxon>
        <taxon>Clupeoidei</taxon>
        <taxon>Clupeidae</taxon>
        <taxon>Alosa</taxon>
    </lineage>
</organism>
<dbReference type="InterPro" id="IPR036412">
    <property type="entry name" value="HAD-like_sf"/>
</dbReference>
<dbReference type="PANTHER" id="PTHR13045:SF0">
    <property type="entry name" value="7-METHYLGUANOSINE PHOSPHATE-SPECIFIC 5'-NUCLEOTIDASE"/>
    <property type="match status" value="1"/>
</dbReference>
<dbReference type="InterPro" id="IPR006434">
    <property type="entry name" value="Pyrimidine_nucleotidase_eu"/>
</dbReference>
<protein>
    <recommendedName>
        <fullName evidence="3">5'-nucleotidase</fullName>
        <ecNumber evidence="3">3.1.3.5</ecNumber>
    </recommendedName>
</protein>
<evidence type="ECO:0000313" key="9">
    <source>
        <dbReference type="EMBL" id="KAG5280434.1"/>
    </source>
</evidence>
<keyword evidence="7" id="KW-0460">Magnesium</keyword>
<dbReference type="Gene3D" id="3.40.50.1000">
    <property type="entry name" value="HAD superfamily/HAD-like"/>
    <property type="match status" value="1"/>
</dbReference>
<dbReference type="AlphaFoldDB" id="A0AAV6H1D6"/>
<dbReference type="PANTHER" id="PTHR13045">
    <property type="entry name" value="5'-NUCLEOTIDASE"/>
    <property type="match status" value="1"/>
</dbReference>
<keyword evidence="8" id="KW-0546">Nucleotide metabolism</keyword>
<dbReference type="GO" id="GO:0000166">
    <property type="term" value="F:nucleotide binding"/>
    <property type="evidence" value="ECO:0007669"/>
    <property type="project" value="UniProtKB-KW"/>
</dbReference>
<evidence type="ECO:0000256" key="4">
    <source>
        <dbReference type="ARBA" id="ARBA00022723"/>
    </source>
</evidence>
<gene>
    <name evidence="9" type="ORF">AALO_G00089100</name>
</gene>
<evidence type="ECO:0000256" key="1">
    <source>
        <dbReference type="ARBA" id="ARBA00000815"/>
    </source>
</evidence>
<keyword evidence="6" id="KW-0378">Hydrolase</keyword>
<evidence type="ECO:0000256" key="2">
    <source>
        <dbReference type="ARBA" id="ARBA00008389"/>
    </source>
</evidence>